<dbReference type="EMBL" id="JBAMIC010000002">
    <property type="protein sequence ID" value="KAK7111553.1"/>
    <property type="molecule type" value="Genomic_DNA"/>
</dbReference>
<evidence type="ECO:0000256" key="7">
    <source>
        <dbReference type="ARBA" id="ARBA00023157"/>
    </source>
</evidence>
<dbReference type="GO" id="GO:0008284">
    <property type="term" value="P:positive regulation of cell population proliferation"/>
    <property type="evidence" value="ECO:0007669"/>
    <property type="project" value="TreeGrafter"/>
</dbReference>
<evidence type="ECO:0000256" key="8">
    <source>
        <dbReference type="ARBA" id="ARBA00023180"/>
    </source>
</evidence>
<keyword evidence="8" id="KW-0325">Glycoprotein</keyword>
<keyword evidence="3 10" id="KW-0812">Transmembrane</keyword>
<proteinExistence type="predicted"/>
<keyword evidence="2" id="KW-0245">EGF-like domain</keyword>
<feature type="domain" description="EGF-like" evidence="11">
    <location>
        <begin position="103"/>
        <end position="114"/>
    </location>
</feature>
<comment type="caution">
    <text evidence="12">The sequence shown here is derived from an EMBL/GenBank/DDBJ whole genome shotgun (WGS) entry which is preliminary data.</text>
</comment>
<name>A0AAN9BU97_9CAEN</name>
<keyword evidence="4 10" id="KW-1133">Transmembrane helix</keyword>
<dbReference type="PROSITE" id="PS00022">
    <property type="entry name" value="EGF_1"/>
    <property type="match status" value="1"/>
</dbReference>
<keyword evidence="5" id="KW-0339">Growth factor</keyword>
<evidence type="ECO:0000256" key="4">
    <source>
        <dbReference type="ARBA" id="ARBA00022989"/>
    </source>
</evidence>
<dbReference type="GO" id="GO:0005154">
    <property type="term" value="F:epidermal growth factor receptor binding"/>
    <property type="evidence" value="ECO:0007669"/>
    <property type="project" value="TreeGrafter"/>
</dbReference>
<evidence type="ECO:0000256" key="10">
    <source>
        <dbReference type="SAM" id="Phobius"/>
    </source>
</evidence>
<dbReference type="PANTHER" id="PTHR10740">
    <property type="entry name" value="TRANSFORMING GROWTH FACTOR ALPHA"/>
    <property type="match status" value="1"/>
</dbReference>
<dbReference type="SUPFAM" id="SSF57196">
    <property type="entry name" value="EGF/Laminin"/>
    <property type="match status" value="1"/>
</dbReference>
<evidence type="ECO:0000256" key="2">
    <source>
        <dbReference type="ARBA" id="ARBA00022536"/>
    </source>
</evidence>
<dbReference type="PANTHER" id="PTHR10740:SF10">
    <property type="entry name" value="EPIGEN"/>
    <property type="match status" value="1"/>
</dbReference>
<dbReference type="Gene3D" id="2.10.25.10">
    <property type="entry name" value="Laminin"/>
    <property type="match status" value="1"/>
</dbReference>
<keyword evidence="7" id="KW-1015">Disulfide bond</keyword>
<evidence type="ECO:0000259" key="11">
    <source>
        <dbReference type="PROSITE" id="PS00022"/>
    </source>
</evidence>
<keyword evidence="6 10" id="KW-0472">Membrane</keyword>
<feature type="transmembrane region" description="Helical" evidence="10">
    <location>
        <begin position="132"/>
        <end position="153"/>
    </location>
</feature>
<dbReference type="GO" id="GO:0016020">
    <property type="term" value="C:membrane"/>
    <property type="evidence" value="ECO:0007669"/>
    <property type="project" value="UniProtKB-SubCell"/>
</dbReference>
<dbReference type="GO" id="GO:0007173">
    <property type="term" value="P:epidermal growth factor receptor signaling pathway"/>
    <property type="evidence" value="ECO:0007669"/>
    <property type="project" value="TreeGrafter"/>
</dbReference>
<dbReference type="AlphaFoldDB" id="A0AAN9BU97"/>
<reference evidence="12 13" key="1">
    <citation type="submission" date="2024-02" db="EMBL/GenBank/DDBJ databases">
        <title>Chromosome-scale genome assembly of the rough periwinkle Littorina saxatilis.</title>
        <authorList>
            <person name="De Jode A."/>
            <person name="Faria R."/>
            <person name="Formenti G."/>
            <person name="Sims Y."/>
            <person name="Smith T.P."/>
            <person name="Tracey A."/>
            <person name="Wood J.M.D."/>
            <person name="Zagrodzka Z.B."/>
            <person name="Johannesson K."/>
            <person name="Butlin R.K."/>
            <person name="Leder E.H."/>
        </authorList>
    </citation>
    <scope>NUCLEOTIDE SEQUENCE [LARGE SCALE GENOMIC DNA]</scope>
    <source>
        <strain evidence="12">Snail1</strain>
        <tissue evidence="12">Muscle</tissue>
    </source>
</reference>
<dbReference type="Proteomes" id="UP001374579">
    <property type="component" value="Unassembled WGS sequence"/>
</dbReference>
<keyword evidence="13" id="KW-1185">Reference proteome</keyword>
<dbReference type="GO" id="GO:0045840">
    <property type="term" value="P:positive regulation of mitotic nuclear division"/>
    <property type="evidence" value="ECO:0007669"/>
    <property type="project" value="TreeGrafter"/>
</dbReference>
<evidence type="ECO:0000313" key="12">
    <source>
        <dbReference type="EMBL" id="KAK7111553.1"/>
    </source>
</evidence>
<dbReference type="GO" id="GO:0005615">
    <property type="term" value="C:extracellular space"/>
    <property type="evidence" value="ECO:0007669"/>
    <property type="project" value="TreeGrafter"/>
</dbReference>
<comment type="subcellular location">
    <subcellularLocation>
        <location evidence="1">Membrane</location>
        <topology evidence="1">Single-pass type I membrane protein</topology>
    </subcellularLocation>
</comment>
<organism evidence="12 13">
    <name type="scientific">Littorina saxatilis</name>
    <dbReference type="NCBI Taxonomy" id="31220"/>
    <lineage>
        <taxon>Eukaryota</taxon>
        <taxon>Metazoa</taxon>
        <taxon>Spiralia</taxon>
        <taxon>Lophotrochozoa</taxon>
        <taxon>Mollusca</taxon>
        <taxon>Gastropoda</taxon>
        <taxon>Caenogastropoda</taxon>
        <taxon>Littorinimorpha</taxon>
        <taxon>Littorinoidea</taxon>
        <taxon>Littorinidae</taxon>
        <taxon>Littorina</taxon>
    </lineage>
</organism>
<evidence type="ECO:0000313" key="13">
    <source>
        <dbReference type="Proteomes" id="UP001374579"/>
    </source>
</evidence>
<accession>A0AAN9BU97</accession>
<evidence type="ECO:0000256" key="6">
    <source>
        <dbReference type="ARBA" id="ARBA00023136"/>
    </source>
</evidence>
<dbReference type="GO" id="GO:0008083">
    <property type="term" value="F:growth factor activity"/>
    <property type="evidence" value="ECO:0007669"/>
    <property type="project" value="UniProtKB-KW"/>
</dbReference>
<evidence type="ECO:0000256" key="1">
    <source>
        <dbReference type="ARBA" id="ARBA00004479"/>
    </source>
</evidence>
<dbReference type="InterPro" id="IPR000742">
    <property type="entry name" value="EGF"/>
</dbReference>
<feature type="region of interest" description="Disordered" evidence="9">
    <location>
        <begin position="48"/>
        <end position="73"/>
    </location>
</feature>
<gene>
    <name evidence="12" type="ORF">V1264_011163</name>
</gene>
<feature type="compositionally biased region" description="Basic and acidic residues" evidence="9">
    <location>
        <begin position="56"/>
        <end position="70"/>
    </location>
</feature>
<sequence>MDVCSIVQATYVWVVLCLVLTATGGGGTALSGRPRSCKGECLHRAAEIPASQSSPSRERRQTVEARDPPSHRVPCTRAEKRQTACINGQCFALDLGELRNPFCQCPAKWEGDRCEALSLYYFLSYSAEFQKAMIIGAVVIGIIIIIVVISIYCSFKKGKKKRKAAKKATDTVDGVGEGKDEGDAMMVNGDSRV</sequence>
<evidence type="ECO:0000256" key="5">
    <source>
        <dbReference type="ARBA" id="ARBA00023030"/>
    </source>
</evidence>
<feature type="region of interest" description="Disordered" evidence="9">
    <location>
        <begin position="165"/>
        <end position="193"/>
    </location>
</feature>
<evidence type="ECO:0000256" key="9">
    <source>
        <dbReference type="SAM" id="MobiDB-lite"/>
    </source>
</evidence>
<protein>
    <recommendedName>
        <fullName evidence="11">EGF-like domain-containing protein</fullName>
    </recommendedName>
</protein>
<evidence type="ECO:0000256" key="3">
    <source>
        <dbReference type="ARBA" id="ARBA00022692"/>
    </source>
</evidence>